<dbReference type="InterPro" id="IPR018960">
    <property type="entry name" value="DUF1990"/>
</dbReference>
<feature type="domain" description="DUF1990" evidence="1">
    <location>
        <begin position="12"/>
        <end position="167"/>
    </location>
</feature>
<proteinExistence type="predicted"/>
<evidence type="ECO:0000259" key="1">
    <source>
        <dbReference type="Pfam" id="PF09348"/>
    </source>
</evidence>
<dbReference type="RefSeq" id="WP_208054723.1">
    <property type="nucleotide sequence ID" value="NZ_JAGEMK010000002.1"/>
</dbReference>
<dbReference type="AlphaFoldDB" id="A0A939LN79"/>
<keyword evidence="3" id="KW-1185">Reference proteome</keyword>
<dbReference type="Proteomes" id="UP000664209">
    <property type="component" value="Unassembled WGS sequence"/>
</dbReference>
<dbReference type="PANTHER" id="PTHR34202:SF1">
    <property type="entry name" value="UPF0548 PROTEIN"/>
    <property type="match status" value="1"/>
</dbReference>
<dbReference type="EMBL" id="JAGEMK010000002">
    <property type="protein sequence ID" value="MBO1751026.1"/>
    <property type="molecule type" value="Genomic_DNA"/>
</dbReference>
<sequence>MTSAGGSAAGLTYPEVGGSLREHLPGGYRHLRYRVRVGSGHETFARYAEAVLTWELHRRAGLTVTPSAPTAVAGADVEVGLPLGPVLVRAPNRVVAVVDEDNRQGFAYGSRAGHPESGEEAFVVRLGLDGGVWLHIDGFSRPARWYARLAAPVTRAVQDVVTRRYLAVRLD</sequence>
<dbReference type="Pfam" id="PF09348">
    <property type="entry name" value="DUF1990"/>
    <property type="match status" value="1"/>
</dbReference>
<dbReference type="InterPro" id="IPR014457">
    <property type="entry name" value="UCP010260"/>
</dbReference>
<reference evidence="2" key="1">
    <citation type="submission" date="2021-03" db="EMBL/GenBank/DDBJ databases">
        <title>Actinotalea soli sp. nov., isolated from soil.</title>
        <authorList>
            <person name="Ping W."/>
            <person name="Zhang J."/>
        </authorList>
    </citation>
    <scope>NUCLEOTIDE SEQUENCE</scope>
    <source>
        <strain evidence="2">BY-33</strain>
    </source>
</reference>
<comment type="caution">
    <text evidence="2">The sequence shown here is derived from an EMBL/GenBank/DDBJ whole genome shotgun (WGS) entry which is preliminary data.</text>
</comment>
<organism evidence="2 3">
    <name type="scientific">Actinotalea soli</name>
    <dbReference type="NCBI Taxonomy" id="2819234"/>
    <lineage>
        <taxon>Bacteria</taxon>
        <taxon>Bacillati</taxon>
        <taxon>Actinomycetota</taxon>
        <taxon>Actinomycetes</taxon>
        <taxon>Micrococcales</taxon>
        <taxon>Cellulomonadaceae</taxon>
        <taxon>Actinotalea</taxon>
    </lineage>
</organism>
<name>A0A939LN79_9CELL</name>
<evidence type="ECO:0000313" key="2">
    <source>
        <dbReference type="EMBL" id="MBO1751026.1"/>
    </source>
</evidence>
<gene>
    <name evidence="2" type="ORF">J4G33_04340</name>
</gene>
<protein>
    <submittedName>
        <fullName evidence="2">DUF1990 domain-containing protein</fullName>
    </submittedName>
</protein>
<accession>A0A939LN79</accession>
<dbReference type="PIRSF" id="PIRSF010260">
    <property type="entry name" value="UCP010260"/>
    <property type="match status" value="1"/>
</dbReference>
<dbReference type="PANTHER" id="PTHR34202">
    <property type="entry name" value="UPF0548 PROTEIN"/>
    <property type="match status" value="1"/>
</dbReference>
<evidence type="ECO:0000313" key="3">
    <source>
        <dbReference type="Proteomes" id="UP000664209"/>
    </source>
</evidence>